<accession>A0A813KTL0</accession>
<dbReference type="Gene3D" id="2.130.10.30">
    <property type="entry name" value="Regulator of chromosome condensation 1/beta-lactamase-inhibitor protein II"/>
    <property type="match status" value="1"/>
</dbReference>
<dbReference type="Proteomes" id="UP000626109">
    <property type="component" value="Unassembled WGS sequence"/>
</dbReference>
<sequence length="262" mass="26671">MAAAAVKRKALDQEAEGRLHISLVGIGGHKIAEGTWHRSCKMLELFRIAHRSKPGLQVKLLHGSSKLNPQMTLDLLDQNLGGVSVTVCFSKAPKQQQTFSFGLAFAAIKDDGSVVTWGEADSGGGSSSVADKLQEGVVQVAGNDGAFAAVKDDGSVVTWGAAVYGGDSSSVADKLQEGVVQVAGNGSAFAAIKDDGSVVTWGAADSGGDSSSVADKLQEGVVQVAGNGSAFAAMKEDGSVVTWGKAVYGGDSSSVADKLQEG</sequence>
<feature type="non-terminal residue" evidence="2">
    <location>
        <position position="262"/>
    </location>
</feature>
<evidence type="ECO:0000313" key="2">
    <source>
        <dbReference type="EMBL" id="CAE8711531.1"/>
    </source>
</evidence>
<protein>
    <submittedName>
        <fullName evidence="2">Uncharacterized protein</fullName>
    </submittedName>
</protein>
<comment type="caution">
    <text evidence="2">The sequence shown here is derived from an EMBL/GenBank/DDBJ whole genome shotgun (WGS) entry which is preliminary data.</text>
</comment>
<proteinExistence type="predicted"/>
<name>A0A813KTL0_POLGL</name>
<dbReference type="SUPFAM" id="SSF50985">
    <property type="entry name" value="RCC1/BLIP-II"/>
    <property type="match status" value="1"/>
</dbReference>
<dbReference type="EMBL" id="CAJNNW010032173">
    <property type="protein sequence ID" value="CAE8711531.1"/>
    <property type="molecule type" value="Genomic_DNA"/>
</dbReference>
<dbReference type="PANTHER" id="PTHR22870">
    <property type="entry name" value="REGULATOR OF CHROMOSOME CONDENSATION"/>
    <property type="match status" value="1"/>
</dbReference>
<keyword evidence="1" id="KW-0677">Repeat</keyword>
<dbReference type="InterPro" id="IPR051210">
    <property type="entry name" value="Ub_ligase/GEF_domain"/>
</dbReference>
<dbReference type="AlphaFoldDB" id="A0A813KTL0"/>
<reference evidence="2" key="1">
    <citation type="submission" date="2021-02" db="EMBL/GenBank/DDBJ databases">
        <authorList>
            <person name="Dougan E. K."/>
            <person name="Rhodes N."/>
            <person name="Thang M."/>
            <person name="Chan C."/>
        </authorList>
    </citation>
    <scope>NUCLEOTIDE SEQUENCE</scope>
</reference>
<evidence type="ECO:0000313" key="3">
    <source>
        <dbReference type="Proteomes" id="UP000626109"/>
    </source>
</evidence>
<gene>
    <name evidence="2" type="ORF">PGLA2088_LOCUS36524</name>
</gene>
<evidence type="ECO:0000256" key="1">
    <source>
        <dbReference type="ARBA" id="ARBA00022737"/>
    </source>
</evidence>
<organism evidence="2 3">
    <name type="scientific">Polarella glacialis</name>
    <name type="common">Dinoflagellate</name>
    <dbReference type="NCBI Taxonomy" id="89957"/>
    <lineage>
        <taxon>Eukaryota</taxon>
        <taxon>Sar</taxon>
        <taxon>Alveolata</taxon>
        <taxon>Dinophyceae</taxon>
        <taxon>Suessiales</taxon>
        <taxon>Suessiaceae</taxon>
        <taxon>Polarella</taxon>
    </lineage>
</organism>
<dbReference type="InterPro" id="IPR009091">
    <property type="entry name" value="RCC1/BLIP-II"/>
</dbReference>
<dbReference type="PANTHER" id="PTHR22870:SF408">
    <property type="entry name" value="OS09G0560450 PROTEIN"/>
    <property type="match status" value="1"/>
</dbReference>